<dbReference type="Pfam" id="PF19268">
    <property type="entry name" value="CIS_TMP"/>
    <property type="match status" value="1"/>
</dbReference>
<dbReference type="KEGG" id="chk:D4L85_26980"/>
<organism evidence="1 2">
    <name type="scientific">Chryseolinea soli</name>
    <dbReference type="NCBI Taxonomy" id="2321403"/>
    <lineage>
        <taxon>Bacteria</taxon>
        <taxon>Pseudomonadati</taxon>
        <taxon>Bacteroidota</taxon>
        <taxon>Cytophagia</taxon>
        <taxon>Cytophagales</taxon>
        <taxon>Fulvivirgaceae</taxon>
        <taxon>Chryseolinea</taxon>
    </lineage>
</organism>
<reference evidence="2" key="1">
    <citation type="submission" date="2018-09" db="EMBL/GenBank/DDBJ databases">
        <title>Chryseolinea sp. KIS68-18 isolated from soil.</title>
        <authorList>
            <person name="Weon H.-Y."/>
            <person name="Kwon S.-W."/>
            <person name="Lee S.A."/>
        </authorList>
    </citation>
    <scope>NUCLEOTIDE SEQUENCE [LARGE SCALE GENOMIC DNA]</scope>
    <source>
        <strain evidence="2">KIS68-18</strain>
    </source>
</reference>
<sequence length="425" mass="48045">MRIEVMGARRAAVAHYQQALGYQLHTQGFAQELESLLNQITSGDEYVEIPQLKIQFDTSGEKVFQKEFLQAFGKALQEKIKTSSGSAVKVMKGAAFIDYVQQFFLQYGICPLQHGKPVLAEFQQTLKALPTNPQPKLERVIMTLGRRNTTLWKRLSYLLGAEGMRSVLKRLRDANKKEFHGLEGLSQTDDPVLQKILREPEFAPYIPEEGGITPPTSVDAIPSQPHTGTVALTAGKTAAKENAPPQRVRRAALSTPDFEAEVRSGFQIANAGTVLLWAVFGQLLQTTGYVVNKQFTDDNARQRAIWLLHYITTGNLEGSEDNLLLNKVLCAWPENEPVDPTLLPGDVDRIAADQMLHRYLAHWKKGRTFSPGWFRATFLNREGRLYKRPDGHWQLEVDKRTEDILIDKVSVVRYAWMPCLLFVQW</sequence>
<dbReference type="AlphaFoldDB" id="A0A385SS23"/>
<evidence type="ECO:0000313" key="1">
    <source>
        <dbReference type="EMBL" id="AYB33999.1"/>
    </source>
</evidence>
<dbReference type="Proteomes" id="UP000266183">
    <property type="component" value="Chromosome"/>
</dbReference>
<protein>
    <submittedName>
        <fullName evidence="1">Uncharacterized protein</fullName>
    </submittedName>
</protein>
<dbReference type="InterPro" id="IPR045538">
    <property type="entry name" value="CIS_TMP"/>
</dbReference>
<gene>
    <name evidence="1" type="ORF">D4L85_26980</name>
</gene>
<keyword evidence="2" id="KW-1185">Reference proteome</keyword>
<proteinExistence type="predicted"/>
<dbReference type="EMBL" id="CP032382">
    <property type="protein sequence ID" value="AYB33999.1"/>
    <property type="molecule type" value="Genomic_DNA"/>
</dbReference>
<accession>A0A385SS23</accession>
<name>A0A385SS23_9BACT</name>
<evidence type="ECO:0000313" key="2">
    <source>
        <dbReference type="Proteomes" id="UP000266183"/>
    </source>
</evidence>